<comment type="subcellular location">
    <subcellularLocation>
        <location evidence="1">Cell inner membrane</location>
        <topology evidence="1">Multi-pass membrane protein</topology>
    </subcellularLocation>
    <subcellularLocation>
        <location evidence="9">Cell membrane</location>
        <topology evidence="9">Multi-pass membrane protein</topology>
    </subcellularLocation>
</comment>
<sequence>MMRDFSLIWQSADRLLDGLINTVLLSLVGAALALALGALLAIPLMASNPVLRLVSRGFVDLMRCVPFLMLTYLVYYGLPRLGLRFDNWTAGLVAIVVYNTAYMAEIIRGIWSRLERETIEAAVAFGFHGWRLVSRIILPQVMLAAGPMIGNQLIQIIKDTAFLTIIAVPELTHAANSIQAQYFIPFATFITAVLMYWALCMVVEVGVYAVERIAERRR</sequence>
<feature type="transmembrane region" description="Helical" evidence="9">
    <location>
        <begin position="88"/>
        <end position="107"/>
    </location>
</feature>
<dbReference type="GO" id="GO:0006865">
    <property type="term" value="P:amino acid transport"/>
    <property type="evidence" value="ECO:0007669"/>
    <property type="project" value="UniProtKB-KW"/>
</dbReference>
<evidence type="ECO:0000313" key="11">
    <source>
        <dbReference type="EMBL" id="GLK86880.1"/>
    </source>
</evidence>
<dbReference type="RefSeq" id="WP_213365273.1">
    <property type="nucleotide sequence ID" value="NZ_BSFM01000022.1"/>
</dbReference>
<dbReference type="PANTHER" id="PTHR30614:SF0">
    <property type="entry name" value="L-CYSTINE TRANSPORT SYSTEM PERMEASE PROTEIN TCYL"/>
    <property type="match status" value="1"/>
</dbReference>
<evidence type="ECO:0000256" key="4">
    <source>
        <dbReference type="ARBA" id="ARBA00022475"/>
    </source>
</evidence>
<evidence type="ECO:0000256" key="5">
    <source>
        <dbReference type="ARBA" id="ARBA00022692"/>
    </source>
</evidence>
<evidence type="ECO:0000256" key="3">
    <source>
        <dbReference type="ARBA" id="ARBA00022448"/>
    </source>
</evidence>
<dbReference type="NCBIfam" id="TIGR01726">
    <property type="entry name" value="HEQRo_perm_3TM"/>
    <property type="match status" value="1"/>
</dbReference>
<dbReference type="Gene3D" id="1.10.3720.10">
    <property type="entry name" value="MetI-like"/>
    <property type="match status" value="1"/>
</dbReference>
<reference evidence="11" key="2">
    <citation type="submission" date="2023-01" db="EMBL/GenBank/DDBJ databases">
        <authorList>
            <person name="Sun Q."/>
            <person name="Evtushenko L."/>
        </authorList>
    </citation>
    <scope>NUCLEOTIDE SEQUENCE</scope>
    <source>
        <strain evidence="11">VKM B-2789</strain>
    </source>
</reference>
<dbReference type="Proteomes" id="UP001143330">
    <property type="component" value="Unassembled WGS sequence"/>
</dbReference>
<feature type="transmembrane region" description="Helical" evidence="9">
    <location>
        <begin position="58"/>
        <end position="76"/>
    </location>
</feature>
<protein>
    <submittedName>
        <fullName evidence="11">ABC transporter permease</fullName>
    </submittedName>
</protein>
<dbReference type="EMBL" id="BSFM01000022">
    <property type="protein sequence ID" value="GLK86880.1"/>
    <property type="molecule type" value="Genomic_DNA"/>
</dbReference>
<organism evidence="11 12">
    <name type="scientific">Ancylobacter defluvii</name>
    <dbReference type="NCBI Taxonomy" id="1282440"/>
    <lineage>
        <taxon>Bacteria</taxon>
        <taxon>Pseudomonadati</taxon>
        <taxon>Pseudomonadota</taxon>
        <taxon>Alphaproteobacteria</taxon>
        <taxon>Hyphomicrobiales</taxon>
        <taxon>Xanthobacteraceae</taxon>
        <taxon>Ancylobacter</taxon>
    </lineage>
</organism>
<evidence type="ECO:0000313" key="12">
    <source>
        <dbReference type="Proteomes" id="UP001143330"/>
    </source>
</evidence>
<evidence type="ECO:0000256" key="7">
    <source>
        <dbReference type="ARBA" id="ARBA00022989"/>
    </source>
</evidence>
<keyword evidence="12" id="KW-1185">Reference proteome</keyword>
<keyword evidence="8 9" id="KW-0472">Membrane</keyword>
<evidence type="ECO:0000259" key="10">
    <source>
        <dbReference type="PROSITE" id="PS50928"/>
    </source>
</evidence>
<dbReference type="PROSITE" id="PS50928">
    <property type="entry name" value="ABC_TM1"/>
    <property type="match status" value="1"/>
</dbReference>
<dbReference type="AlphaFoldDB" id="A0A9W6JZR8"/>
<dbReference type="InterPro" id="IPR010065">
    <property type="entry name" value="AA_ABC_transptr_permease_3TM"/>
</dbReference>
<gene>
    <name evidence="11" type="ORF">GCM10017653_49500</name>
</gene>
<dbReference type="InterPro" id="IPR000515">
    <property type="entry name" value="MetI-like"/>
</dbReference>
<feature type="domain" description="ABC transmembrane type-1" evidence="10">
    <location>
        <begin position="19"/>
        <end position="207"/>
    </location>
</feature>
<keyword evidence="3 9" id="KW-0813">Transport</keyword>
<evidence type="ECO:0000256" key="2">
    <source>
        <dbReference type="ARBA" id="ARBA00010072"/>
    </source>
</evidence>
<comment type="caution">
    <text evidence="11">The sequence shown here is derived from an EMBL/GenBank/DDBJ whole genome shotgun (WGS) entry which is preliminary data.</text>
</comment>
<reference evidence="11" key="1">
    <citation type="journal article" date="2014" name="Int. J. Syst. Evol. Microbiol.">
        <title>Complete genome sequence of Corynebacterium casei LMG S-19264T (=DSM 44701T), isolated from a smear-ripened cheese.</title>
        <authorList>
            <consortium name="US DOE Joint Genome Institute (JGI-PGF)"/>
            <person name="Walter F."/>
            <person name="Albersmeier A."/>
            <person name="Kalinowski J."/>
            <person name="Ruckert C."/>
        </authorList>
    </citation>
    <scope>NUCLEOTIDE SEQUENCE</scope>
    <source>
        <strain evidence="11">VKM B-2789</strain>
    </source>
</reference>
<comment type="similarity">
    <text evidence="2">Belongs to the binding-protein-dependent transport system permease family. HisMQ subfamily.</text>
</comment>
<evidence type="ECO:0000256" key="9">
    <source>
        <dbReference type="RuleBase" id="RU363032"/>
    </source>
</evidence>
<dbReference type="InterPro" id="IPR035906">
    <property type="entry name" value="MetI-like_sf"/>
</dbReference>
<feature type="transmembrane region" description="Helical" evidence="9">
    <location>
        <begin position="182"/>
        <end position="210"/>
    </location>
</feature>
<dbReference type="Pfam" id="PF00528">
    <property type="entry name" value="BPD_transp_1"/>
    <property type="match status" value="1"/>
</dbReference>
<dbReference type="SUPFAM" id="SSF161098">
    <property type="entry name" value="MetI-like"/>
    <property type="match status" value="1"/>
</dbReference>
<dbReference type="GO" id="GO:0043190">
    <property type="term" value="C:ATP-binding cassette (ABC) transporter complex"/>
    <property type="evidence" value="ECO:0007669"/>
    <property type="project" value="InterPro"/>
</dbReference>
<name>A0A9W6JZR8_9HYPH</name>
<keyword evidence="5 9" id="KW-0812">Transmembrane</keyword>
<keyword evidence="4" id="KW-1003">Cell membrane</keyword>
<feature type="transmembrane region" description="Helical" evidence="9">
    <location>
        <begin position="20"/>
        <end position="46"/>
    </location>
</feature>
<evidence type="ECO:0000256" key="1">
    <source>
        <dbReference type="ARBA" id="ARBA00004429"/>
    </source>
</evidence>
<dbReference type="InterPro" id="IPR043429">
    <property type="entry name" value="ArtM/GltK/GlnP/TcyL/YhdX-like"/>
</dbReference>
<evidence type="ECO:0000256" key="6">
    <source>
        <dbReference type="ARBA" id="ARBA00022970"/>
    </source>
</evidence>
<dbReference type="GO" id="GO:0022857">
    <property type="term" value="F:transmembrane transporter activity"/>
    <property type="evidence" value="ECO:0007669"/>
    <property type="project" value="InterPro"/>
</dbReference>
<accession>A0A9W6JZR8</accession>
<keyword evidence="7 9" id="KW-1133">Transmembrane helix</keyword>
<evidence type="ECO:0000256" key="8">
    <source>
        <dbReference type="ARBA" id="ARBA00023136"/>
    </source>
</evidence>
<dbReference type="CDD" id="cd06261">
    <property type="entry name" value="TM_PBP2"/>
    <property type="match status" value="1"/>
</dbReference>
<keyword evidence="6" id="KW-0029">Amino-acid transport</keyword>
<dbReference type="PANTHER" id="PTHR30614">
    <property type="entry name" value="MEMBRANE COMPONENT OF AMINO ACID ABC TRANSPORTER"/>
    <property type="match status" value="1"/>
</dbReference>
<proteinExistence type="inferred from homology"/>